<feature type="compositionally biased region" description="Pro residues" evidence="1">
    <location>
        <begin position="73"/>
        <end position="83"/>
    </location>
</feature>
<feature type="compositionally biased region" description="Pro residues" evidence="1">
    <location>
        <begin position="177"/>
        <end position="198"/>
    </location>
</feature>
<sequence length="405" mass="43166">MLIRLQDVVKPLEFKHSKSDPRFKVNIRAQRAPSAERRNSSRAQLKVSANTRIISPIPTASFRGLPTPSAAFVPPPQDPPGPTPSAVFTASPQVLSPASSPKVPLPVPSAALVPPPQDPLGPTPSAVFAAYPQVLSPASSPKVPPPVPSAALVPPPQDPPGPTPSAVSATFPQVLSPAPPPQVPPPVHSPQVPPPVPSAAPRLPLKSSAAFALPAPPEPSTLLPSSAHHASPLHAQLPEVSQTQSQVPCPPFPPQQFQFQFNAHPVQWQHPFQPEASVILTPRSPPIPQLPGAYPDIYGDPNGNTISLQHERHIYEHQLHAAVVPRPASTVNNWSRSFSNLRPAQWHTSESTRCGGALETQQHPTPTHFGISQAYPPQPAHSYFQAAEPMHQHAPDGSQVCDVVR</sequence>
<dbReference type="STRING" id="5627.A0A1C7LXJ9"/>
<feature type="region of interest" description="Disordered" evidence="1">
    <location>
        <begin position="58"/>
        <end position="104"/>
    </location>
</feature>
<dbReference type="EMBL" id="LUGG01000017">
    <property type="protein sequence ID" value="OBZ69433.1"/>
    <property type="molecule type" value="Genomic_DNA"/>
</dbReference>
<feature type="compositionally biased region" description="Pro residues" evidence="1">
    <location>
        <begin position="142"/>
        <end position="163"/>
    </location>
</feature>
<accession>A0A1C7LXJ9</accession>
<protein>
    <submittedName>
        <fullName evidence="2">Uncharacterized protein</fullName>
    </submittedName>
</protein>
<feature type="region of interest" description="Disordered" evidence="1">
    <location>
        <begin position="137"/>
        <end position="201"/>
    </location>
</feature>
<comment type="caution">
    <text evidence="2">The sequence shown here is derived from an EMBL/GenBank/DDBJ whole genome shotgun (WGS) entry which is preliminary data.</text>
</comment>
<gene>
    <name evidence="2" type="ORF">A0H81_10608</name>
</gene>
<organism evidence="2 3">
    <name type="scientific">Grifola frondosa</name>
    <name type="common">Maitake</name>
    <name type="synonym">Polyporus frondosus</name>
    <dbReference type="NCBI Taxonomy" id="5627"/>
    <lineage>
        <taxon>Eukaryota</taxon>
        <taxon>Fungi</taxon>
        <taxon>Dikarya</taxon>
        <taxon>Basidiomycota</taxon>
        <taxon>Agaricomycotina</taxon>
        <taxon>Agaricomycetes</taxon>
        <taxon>Polyporales</taxon>
        <taxon>Grifolaceae</taxon>
        <taxon>Grifola</taxon>
    </lineage>
</organism>
<evidence type="ECO:0000313" key="2">
    <source>
        <dbReference type="EMBL" id="OBZ69433.1"/>
    </source>
</evidence>
<keyword evidence="3" id="KW-1185">Reference proteome</keyword>
<name>A0A1C7LXJ9_GRIFR</name>
<dbReference type="Proteomes" id="UP000092993">
    <property type="component" value="Unassembled WGS sequence"/>
</dbReference>
<evidence type="ECO:0000313" key="3">
    <source>
        <dbReference type="Proteomes" id="UP000092993"/>
    </source>
</evidence>
<dbReference type="AlphaFoldDB" id="A0A1C7LXJ9"/>
<dbReference type="OMA" id="SHYPLRA"/>
<reference evidence="2 3" key="1">
    <citation type="submission" date="2016-03" db="EMBL/GenBank/DDBJ databases">
        <title>Whole genome sequencing of Grifola frondosa 9006-11.</title>
        <authorList>
            <person name="Min B."/>
            <person name="Park H."/>
            <person name="Kim J.-G."/>
            <person name="Cho H."/>
            <person name="Oh Y.-L."/>
            <person name="Kong W.-S."/>
            <person name="Choi I.-G."/>
        </authorList>
    </citation>
    <scope>NUCLEOTIDE SEQUENCE [LARGE SCALE GENOMIC DNA]</scope>
    <source>
        <strain evidence="2 3">9006-11</strain>
    </source>
</reference>
<evidence type="ECO:0000256" key="1">
    <source>
        <dbReference type="SAM" id="MobiDB-lite"/>
    </source>
</evidence>
<proteinExistence type="predicted"/>